<feature type="transmembrane region" description="Helical" evidence="2">
    <location>
        <begin position="193"/>
        <end position="215"/>
    </location>
</feature>
<comment type="caution">
    <text evidence="3">The sequence shown here is derived from an EMBL/GenBank/DDBJ whole genome shotgun (WGS) entry which is preliminary data.</text>
</comment>
<feature type="compositionally biased region" description="Polar residues" evidence="1">
    <location>
        <begin position="1"/>
        <end position="20"/>
    </location>
</feature>
<feature type="compositionally biased region" description="Acidic residues" evidence="1">
    <location>
        <begin position="236"/>
        <end position="246"/>
    </location>
</feature>
<keyword evidence="2" id="KW-0812">Transmembrane</keyword>
<keyword evidence="2" id="KW-1133">Transmembrane helix</keyword>
<dbReference type="EMBL" id="JAHBBH010000063">
    <property type="protein sequence ID" value="MBW3093681.1"/>
    <property type="molecule type" value="Genomic_DNA"/>
</dbReference>
<organism evidence="3 4">
    <name type="scientific">Bifidobacterium miconis</name>
    <dbReference type="NCBI Taxonomy" id="2834435"/>
    <lineage>
        <taxon>Bacteria</taxon>
        <taxon>Bacillati</taxon>
        <taxon>Actinomycetota</taxon>
        <taxon>Actinomycetes</taxon>
        <taxon>Bifidobacteriales</taxon>
        <taxon>Bifidobacteriaceae</taxon>
        <taxon>Bifidobacterium</taxon>
    </lineage>
</organism>
<evidence type="ECO:0000256" key="1">
    <source>
        <dbReference type="SAM" id="MobiDB-lite"/>
    </source>
</evidence>
<proteinExistence type="predicted"/>
<evidence type="ECO:0000256" key="2">
    <source>
        <dbReference type="SAM" id="Phobius"/>
    </source>
</evidence>
<protein>
    <submittedName>
        <fullName evidence="3">Peptidase</fullName>
    </submittedName>
</protein>
<keyword evidence="2" id="KW-0472">Membrane</keyword>
<gene>
    <name evidence="3" type="ORF">KIH79_12295</name>
</gene>
<reference evidence="3 4" key="1">
    <citation type="submission" date="2021-05" db="EMBL/GenBank/DDBJ databases">
        <title>Phylogenetic classification of ten novel species belonging to the genus Bifidobacterium comprising B. colchicus sp. nov., B. abeli sp. nov., B. bicoloris sp. nov., B. guerezis sp. nov., B. rosaliae sp. nov., B. santillanensis sp. nov., B. argentati sp. nov., B. amazzoni sp. nov., B. pluviali sp. nov., and B. pinnaculum sp. nov.</title>
        <authorList>
            <person name="Lugli G.A."/>
            <person name="Ruiz Garcia L."/>
            <person name="Margolles A."/>
            <person name="Ventura M."/>
        </authorList>
    </citation>
    <scope>NUCLEOTIDE SEQUENCE [LARGE SCALE GENOMIC DNA]</scope>
    <source>
        <strain evidence="3 4">82T10</strain>
    </source>
</reference>
<accession>A0ABS6WKE4</accession>
<keyword evidence="4" id="KW-1185">Reference proteome</keyword>
<evidence type="ECO:0000313" key="3">
    <source>
        <dbReference type="EMBL" id="MBW3093681.1"/>
    </source>
</evidence>
<sequence>ETLNGTKRPSNQVETHTPDMTPSLKIEKWDEASGWPAGDRDQVKDALAMQGDTRIVFTITNTSTADPDTKQGAWYRTKDLNLKDQLVAGDGRVTDLEYPADWDSRILKPGESVEVKGVLKGVTDHHTDRATVTGTPLIECVVSDPDPFDGKDETSAPDDAVTIDGRLVCPDTEVVSNTDDWNGYRTGLAHTGAAIQGVIAAAITLLAVGVGLVAARRFRRGNNAAGRHSGTMQPVDAEDADADAVETVDSVPGGQSVV</sequence>
<dbReference type="Proteomes" id="UP000700815">
    <property type="component" value="Unassembled WGS sequence"/>
</dbReference>
<feature type="region of interest" description="Disordered" evidence="1">
    <location>
        <begin position="223"/>
        <end position="258"/>
    </location>
</feature>
<feature type="non-terminal residue" evidence="3">
    <location>
        <position position="1"/>
    </location>
</feature>
<name>A0ABS6WKE4_9BIFI</name>
<feature type="region of interest" description="Disordered" evidence="1">
    <location>
        <begin position="1"/>
        <end position="26"/>
    </location>
</feature>
<evidence type="ECO:0000313" key="4">
    <source>
        <dbReference type="Proteomes" id="UP000700815"/>
    </source>
</evidence>